<dbReference type="InterPro" id="IPR051796">
    <property type="entry name" value="ISF_SsuE-like"/>
</dbReference>
<dbReference type="OrthoDB" id="9790975at2"/>
<reference evidence="4 5" key="1">
    <citation type="submission" date="2017-04" db="EMBL/GenBank/DDBJ databases">
        <authorList>
            <person name="Afonso C.L."/>
            <person name="Miller P.J."/>
            <person name="Scott M.A."/>
            <person name="Spackman E."/>
            <person name="Goraichik I."/>
            <person name="Dimitrov K.M."/>
            <person name="Suarez D.L."/>
            <person name="Swayne D.E."/>
        </authorList>
    </citation>
    <scope>NUCLEOTIDE SEQUENCE [LARGE SCALE GENOMIC DNA]</scope>
    <source>
        <strain evidence="4 5">DSM 3385</strain>
    </source>
</reference>
<dbReference type="Gene3D" id="3.40.50.360">
    <property type="match status" value="1"/>
</dbReference>
<proteinExistence type="predicted"/>
<dbReference type="PANTHER" id="PTHR43278">
    <property type="entry name" value="NAD(P)H-DEPENDENT FMN-CONTAINING OXIDOREDUCTASE YWQN-RELATED"/>
    <property type="match status" value="1"/>
</dbReference>
<dbReference type="InterPro" id="IPR029039">
    <property type="entry name" value="Flavoprotein-like_sf"/>
</dbReference>
<dbReference type="AlphaFoldDB" id="A0A1W2B7T9"/>
<dbReference type="SUPFAM" id="SSF52218">
    <property type="entry name" value="Flavoproteins"/>
    <property type="match status" value="1"/>
</dbReference>
<dbReference type="STRING" id="1121400.SAMN02746065_1071"/>
<dbReference type="Proteomes" id="UP000192418">
    <property type="component" value="Unassembled WGS sequence"/>
</dbReference>
<dbReference type="EMBL" id="FWXY01000007">
    <property type="protein sequence ID" value="SMC68438.1"/>
    <property type="molecule type" value="Genomic_DNA"/>
</dbReference>
<keyword evidence="1" id="KW-0285">Flavoprotein</keyword>
<dbReference type="Pfam" id="PF03358">
    <property type="entry name" value="FMN_red"/>
    <property type="match status" value="1"/>
</dbReference>
<feature type="domain" description="NADPH-dependent FMN reductase-like" evidence="3">
    <location>
        <begin position="1"/>
        <end position="137"/>
    </location>
</feature>
<keyword evidence="2" id="KW-0288">FMN</keyword>
<dbReference type="RefSeq" id="WP_084068234.1">
    <property type="nucleotide sequence ID" value="NZ_FWXY01000007.1"/>
</dbReference>
<dbReference type="InterPro" id="IPR005025">
    <property type="entry name" value="FMN_Rdtase-like_dom"/>
</dbReference>
<evidence type="ECO:0000256" key="1">
    <source>
        <dbReference type="ARBA" id="ARBA00022630"/>
    </source>
</evidence>
<keyword evidence="5" id="KW-1185">Reference proteome</keyword>
<evidence type="ECO:0000313" key="5">
    <source>
        <dbReference type="Proteomes" id="UP000192418"/>
    </source>
</evidence>
<name>A0A1W2B7T9_9BACT</name>
<protein>
    <submittedName>
        <fullName evidence="4">NADPH-dependent FMN reductase</fullName>
    </submittedName>
</protein>
<organism evidence="4 5">
    <name type="scientific">Desulfocicer vacuolatum DSM 3385</name>
    <dbReference type="NCBI Taxonomy" id="1121400"/>
    <lineage>
        <taxon>Bacteria</taxon>
        <taxon>Pseudomonadati</taxon>
        <taxon>Thermodesulfobacteriota</taxon>
        <taxon>Desulfobacteria</taxon>
        <taxon>Desulfobacterales</taxon>
        <taxon>Desulfobacteraceae</taxon>
        <taxon>Desulfocicer</taxon>
    </lineage>
</organism>
<evidence type="ECO:0000259" key="3">
    <source>
        <dbReference type="Pfam" id="PF03358"/>
    </source>
</evidence>
<dbReference type="PANTHER" id="PTHR43278:SF1">
    <property type="entry name" value="IRON-SULFUR FLAVOPROTEIN MJ1083"/>
    <property type="match status" value="1"/>
</dbReference>
<gene>
    <name evidence="4" type="ORF">SAMN02746065_1071</name>
</gene>
<evidence type="ECO:0000256" key="2">
    <source>
        <dbReference type="ARBA" id="ARBA00022643"/>
    </source>
</evidence>
<accession>A0A1W2B7T9</accession>
<sequence length="233" mass="25180">MKILGISGSPRKEDKSGTHALVTTVLENTGIEYKMVSLRGKTVNGCIACLGCVKDNICKVDDDLAPLRQDILEADAYVFGAPNYYSGMNALTHAFMERFYQFRHQTADLLWGKLAVAVGVGGTAGQAPADDIEKFFMYNFIETVAKVDGQGAASCYSCGHGETCQVGIPVMLHGEGVKFTPEMIPNVKKQVDVMASAAAAGKVLGERLKNNHDRMKVAMGVKEKMMSLFEESA</sequence>
<evidence type="ECO:0000313" key="4">
    <source>
        <dbReference type="EMBL" id="SMC68438.1"/>
    </source>
</evidence>
<dbReference type="GO" id="GO:0016491">
    <property type="term" value="F:oxidoreductase activity"/>
    <property type="evidence" value="ECO:0007669"/>
    <property type="project" value="InterPro"/>
</dbReference>